<dbReference type="AlphaFoldDB" id="A0A936YQB2"/>
<evidence type="ECO:0000259" key="1">
    <source>
        <dbReference type="Pfam" id="PF06568"/>
    </source>
</evidence>
<evidence type="ECO:0000313" key="3">
    <source>
        <dbReference type="Proteomes" id="UP000633219"/>
    </source>
</evidence>
<dbReference type="RefSeq" id="WP_201663400.1">
    <property type="nucleotide sequence ID" value="NZ_JAEQNC010000016.1"/>
</dbReference>
<gene>
    <name evidence="2" type="ORF">JJB09_22815</name>
</gene>
<accession>A0A936YQB2</accession>
<keyword evidence="3" id="KW-1185">Reference proteome</keyword>
<dbReference type="InterPro" id="IPR009506">
    <property type="entry name" value="YjiS-like"/>
</dbReference>
<reference evidence="2" key="1">
    <citation type="submission" date="2021-01" db="EMBL/GenBank/DDBJ databases">
        <title>Rhizobium sp. strain KVB221 16S ribosomal RNA gene Genome sequencing and assembly.</title>
        <authorList>
            <person name="Kang M."/>
        </authorList>
    </citation>
    <scope>NUCLEOTIDE SEQUENCE</scope>
    <source>
        <strain evidence="2">KVB221</strain>
    </source>
</reference>
<evidence type="ECO:0000313" key="2">
    <source>
        <dbReference type="EMBL" id="MBL0374849.1"/>
    </source>
</evidence>
<name>A0A936YQB2_9HYPH</name>
<sequence>MNPLRLALNWVQYRRTISELSNLSNDTLSDIGVNRYQIRNIAARSFR</sequence>
<comment type="caution">
    <text evidence="2">The sequence shown here is derived from an EMBL/GenBank/DDBJ whole genome shotgun (WGS) entry which is preliminary data.</text>
</comment>
<dbReference type="EMBL" id="JAEQNC010000016">
    <property type="protein sequence ID" value="MBL0374849.1"/>
    <property type="molecule type" value="Genomic_DNA"/>
</dbReference>
<feature type="domain" description="YjiS-like" evidence="1">
    <location>
        <begin position="7"/>
        <end position="39"/>
    </location>
</feature>
<protein>
    <submittedName>
        <fullName evidence="2">DUF1127 domain-containing protein</fullName>
    </submittedName>
</protein>
<proteinExistence type="predicted"/>
<organism evidence="2 3">
    <name type="scientific">Rhizobium setariae</name>
    <dbReference type="NCBI Taxonomy" id="2801340"/>
    <lineage>
        <taxon>Bacteria</taxon>
        <taxon>Pseudomonadati</taxon>
        <taxon>Pseudomonadota</taxon>
        <taxon>Alphaproteobacteria</taxon>
        <taxon>Hyphomicrobiales</taxon>
        <taxon>Rhizobiaceae</taxon>
        <taxon>Rhizobium/Agrobacterium group</taxon>
        <taxon>Rhizobium</taxon>
    </lineage>
</organism>
<dbReference type="Pfam" id="PF06568">
    <property type="entry name" value="YjiS-like"/>
    <property type="match status" value="1"/>
</dbReference>
<dbReference type="Proteomes" id="UP000633219">
    <property type="component" value="Unassembled WGS sequence"/>
</dbReference>